<dbReference type="AlphaFoldDB" id="A0A9D6ADP6"/>
<feature type="transmembrane region" description="Helical" evidence="6">
    <location>
        <begin position="99"/>
        <end position="125"/>
    </location>
</feature>
<keyword evidence="8" id="KW-0547">Nucleotide-binding</keyword>
<comment type="subcellular location">
    <subcellularLocation>
        <location evidence="1">Cell membrane</location>
        <topology evidence="1">Multi-pass membrane protein</topology>
    </subcellularLocation>
</comment>
<dbReference type="Proteomes" id="UP000787322">
    <property type="component" value="Unassembled WGS sequence"/>
</dbReference>
<evidence type="ECO:0000313" key="9">
    <source>
        <dbReference type="Proteomes" id="UP000787322"/>
    </source>
</evidence>
<evidence type="ECO:0000256" key="5">
    <source>
        <dbReference type="SAM" id="MobiDB-lite"/>
    </source>
</evidence>
<dbReference type="PANTHER" id="PTHR43394:SF22">
    <property type="entry name" value="ABC TRANSMEMBRANE TYPE-1 DOMAIN-CONTAINING PROTEIN"/>
    <property type="match status" value="1"/>
</dbReference>
<keyword evidence="3 6" id="KW-1133">Transmembrane helix</keyword>
<evidence type="ECO:0000256" key="3">
    <source>
        <dbReference type="ARBA" id="ARBA00022989"/>
    </source>
</evidence>
<dbReference type="EMBL" id="JABZGU010000018">
    <property type="protein sequence ID" value="MBF4802507.1"/>
    <property type="molecule type" value="Genomic_DNA"/>
</dbReference>
<dbReference type="PROSITE" id="PS50929">
    <property type="entry name" value="ABC_TM1F"/>
    <property type="match status" value="1"/>
</dbReference>
<reference evidence="8" key="1">
    <citation type="submission" date="2020-04" db="EMBL/GenBank/DDBJ databases">
        <title>Deep metagenomics examines the oral microbiome during advanced dental caries in children, revealing novel taxa and co-occurrences with host molecules.</title>
        <authorList>
            <person name="Baker J.L."/>
            <person name="Morton J.T."/>
            <person name="Dinis M."/>
            <person name="Alvarez R."/>
            <person name="Tran N.C."/>
            <person name="Knight R."/>
            <person name="Edlund A."/>
        </authorList>
    </citation>
    <scope>NUCLEOTIDE SEQUENCE</scope>
    <source>
        <strain evidence="8">JCVI_3_bin.11</strain>
    </source>
</reference>
<protein>
    <submittedName>
        <fullName evidence="8">ABC transporter ATP-binding protein</fullName>
    </submittedName>
</protein>
<name>A0A9D6ADP6_9ACTN</name>
<dbReference type="GO" id="GO:0005886">
    <property type="term" value="C:plasma membrane"/>
    <property type="evidence" value="ECO:0007669"/>
    <property type="project" value="UniProtKB-SubCell"/>
</dbReference>
<sequence>MLDRSSRPVPGSSLTSAFSRNGFRNSGNNASGKNASGKHRKSLFASFLSYYAPQKHLFILDTICAIILACIELAFPQILRSLTKGLFVQGKDAILGSLVFIAVGLVVMYFVHFLCRYFVISWGHIMGARMESKMREDLFDAYERMSFSYYDRHKTGDLMSRLVSDLFDISETAHH</sequence>
<organism evidence="8 9">
    <name type="scientific">Lancefieldella parvula</name>
    <dbReference type="NCBI Taxonomy" id="1382"/>
    <lineage>
        <taxon>Bacteria</taxon>
        <taxon>Bacillati</taxon>
        <taxon>Actinomycetota</taxon>
        <taxon>Coriobacteriia</taxon>
        <taxon>Coriobacteriales</taxon>
        <taxon>Atopobiaceae</taxon>
        <taxon>Lancefieldella</taxon>
    </lineage>
</organism>
<comment type="caution">
    <text evidence="8">The sequence shown here is derived from an EMBL/GenBank/DDBJ whole genome shotgun (WGS) entry which is preliminary data.</text>
</comment>
<feature type="compositionally biased region" description="Polar residues" evidence="5">
    <location>
        <begin position="12"/>
        <end position="24"/>
    </location>
</feature>
<keyword evidence="8" id="KW-0067">ATP-binding</keyword>
<dbReference type="GO" id="GO:0140359">
    <property type="term" value="F:ABC-type transporter activity"/>
    <property type="evidence" value="ECO:0007669"/>
    <property type="project" value="InterPro"/>
</dbReference>
<keyword evidence="2 6" id="KW-0812">Transmembrane</keyword>
<feature type="transmembrane region" description="Helical" evidence="6">
    <location>
        <begin position="57"/>
        <end position="79"/>
    </location>
</feature>
<accession>A0A9D6ADP6</accession>
<proteinExistence type="predicted"/>
<dbReference type="Gene3D" id="1.20.1560.10">
    <property type="entry name" value="ABC transporter type 1, transmembrane domain"/>
    <property type="match status" value="1"/>
</dbReference>
<evidence type="ECO:0000256" key="4">
    <source>
        <dbReference type="ARBA" id="ARBA00023136"/>
    </source>
</evidence>
<evidence type="ECO:0000313" key="8">
    <source>
        <dbReference type="EMBL" id="MBF4802507.1"/>
    </source>
</evidence>
<dbReference type="GO" id="GO:0005524">
    <property type="term" value="F:ATP binding"/>
    <property type="evidence" value="ECO:0007669"/>
    <property type="project" value="UniProtKB-KW"/>
</dbReference>
<evidence type="ECO:0000256" key="6">
    <source>
        <dbReference type="SAM" id="Phobius"/>
    </source>
</evidence>
<feature type="region of interest" description="Disordered" evidence="5">
    <location>
        <begin position="1"/>
        <end position="37"/>
    </location>
</feature>
<evidence type="ECO:0000259" key="7">
    <source>
        <dbReference type="PROSITE" id="PS50929"/>
    </source>
</evidence>
<feature type="domain" description="ABC transmembrane type-1" evidence="7">
    <location>
        <begin position="59"/>
        <end position="175"/>
    </location>
</feature>
<evidence type="ECO:0000256" key="2">
    <source>
        <dbReference type="ARBA" id="ARBA00022692"/>
    </source>
</evidence>
<feature type="non-terminal residue" evidence="8">
    <location>
        <position position="175"/>
    </location>
</feature>
<dbReference type="PANTHER" id="PTHR43394">
    <property type="entry name" value="ATP-DEPENDENT PERMEASE MDL1, MITOCHONDRIAL"/>
    <property type="match status" value="1"/>
</dbReference>
<feature type="compositionally biased region" description="Low complexity" evidence="5">
    <location>
        <begin position="25"/>
        <end position="35"/>
    </location>
</feature>
<keyword evidence="4 6" id="KW-0472">Membrane</keyword>
<gene>
    <name evidence="8" type="ORF">HXK24_01595</name>
</gene>
<dbReference type="Pfam" id="PF00664">
    <property type="entry name" value="ABC_membrane"/>
    <property type="match status" value="1"/>
</dbReference>
<dbReference type="InterPro" id="IPR036640">
    <property type="entry name" value="ABC1_TM_sf"/>
</dbReference>
<dbReference type="InterPro" id="IPR011527">
    <property type="entry name" value="ABC1_TM_dom"/>
</dbReference>
<evidence type="ECO:0000256" key="1">
    <source>
        <dbReference type="ARBA" id="ARBA00004651"/>
    </source>
</evidence>
<dbReference type="InterPro" id="IPR039421">
    <property type="entry name" value="Type_1_exporter"/>
</dbReference>
<dbReference type="SUPFAM" id="SSF90123">
    <property type="entry name" value="ABC transporter transmembrane region"/>
    <property type="match status" value="1"/>
</dbReference>